<dbReference type="EMBL" id="JARBHB010000004">
    <property type="protein sequence ID" value="KAJ8887384.1"/>
    <property type="molecule type" value="Genomic_DNA"/>
</dbReference>
<accession>A0ABQ9HSM4</accession>
<evidence type="ECO:0000313" key="4">
    <source>
        <dbReference type="Proteomes" id="UP001159363"/>
    </source>
</evidence>
<gene>
    <name evidence="3" type="ORF">PR048_013599</name>
</gene>
<feature type="domain" description="DDE-1" evidence="2">
    <location>
        <begin position="39"/>
        <end position="83"/>
    </location>
</feature>
<keyword evidence="1" id="KW-1133">Transmembrane helix</keyword>
<dbReference type="InterPro" id="IPR004875">
    <property type="entry name" value="DDE_SF_endonuclease_dom"/>
</dbReference>
<evidence type="ECO:0000256" key="1">
    <source>
        <dbReference type="SAM" id="Phobius"/>
    </source>
</evidence>
<sequence>MNEKLGGPADFKASSRWLKYSISSFPLRVISPKLNMNNDRVTGMMCSNAIQIHCFLLMVIGKSKKSRCFKNVKCLSLGYKWQKKFLD</sequence>
<organism evidence="3 4">
    <name type="scientific">Dryococelus australis</name>
    <dbReference type="NCBI Taxonomy" id="614101"/>
    <lineage>
        <taxon>Eukaryota</taxon>
        <taxon>Metazoa</taxon>
        <taxon>Ecdysozoa</taxon>
        <taxon>Arthropoda</taxon>
        <taxon>Hexapoda</taxon>
        <taxon>Insecta</taxon>
        <taxon>Pterygota</taxon>
        <taxon>Neoptera</taxon>
        <taxon>Polyneoptera</taxon>
        <taxon>Phasmatodea</taxon>
        <taxon>Verophasmatodea</taxon>
        <taxon>Anareolatae</taxon>
        <taxon>Phasmatidae</taxon>
        <taxon>Eurycanthinae</taxon>
        <taxon>Dryococelus</taxon>
    </lineage>
</organism>
<proteinExistence type="predicted"/>
<reference evidence="3 4" key="1">
    <citation type="submission" date="2023-02" db="EMBL/GenBank/DDBJ databases">
        <title>LHISI_Scaffold_Assembly.</title>
        <authorList>
            <person name="Stuart O.P."/>
            <person name="Cleave R."/>
            <person name="Magrath M.J.L."/>
            <person name="Mikheyev A.S."/>
        </authorList>
    </citation>
    <scope>NUCLEOTIDE SEQUENCE [LARGE SCALE GENOMIC DNA]</scope>
    <source>
        <strain evidence="3">Daus_M_001</strain>
        <tissue evidence="3">Leg muscle</tissue>
    </source>
</reference>
<feature type="transmembrane region" description="Helical" evidence="1">
    <location>
        <begin position="41"/>
        <end position="60"/>
    </location>
</feature>
<name>A0ABQ9HSM4_9NEOP</name>
<keyword evidence="4" id="KW-1185">Reference proteome</keyword>
<comment type="caution">
    <text evidence="3">The sequence shown here is derived from an EMBL/GenBank/DDBJ whole genome shotgun (WGS) entry which is preliminary data.</text>
</comment>
<dbReference type="Pfam" id="PF03184">
    <property type="entry name" value="DDE_1"/>
    <property type="match status" value="1"/>
</dbReference>
<keyword evidence="1" id="KW-0472">Membrane</keyword>
<evidence type="ECO:0000313" key="3">
    <source>
        <dbReference type="EMBL" id="KAJ8887384.1"/>
    </source>
</evidence>
<protein>
    <recommendedName>
        <fullName evidence="2">DDE-1 domain-containing protein</fullName>
    </recommendedName>
</protein>
<evidence type="ECO:0000259" key="2">
    <source>
        <dbReference type="Pfam" id="PF03184"/>
    </source>
</evidence>
<keyword evidence="1" id="KW-0812">Transmembrane</keyword>
<dbReference type="Proteomes" id="UP001159363">
    <property type="component" value="Chromosome X"/>
</dbReference>